<dbReference type="PANTHER" id="PTHR12994">
    <property type="entry name" value="SECERNIN"/>
    <property type="match status" value="1"/>
</dbReference>
<dbReference type="GO" id="GO:0016805">
    <property type="term" value="F:dipeptidase activity"/>
    <property type="evidence" value="ECO:0007669"/>
    <property type="project" value="UniProtKB-KW"/>
</dbReference>
<feature type="signal peptide" evidence="2">
    <location>
        <begin position="1"/>
        <end position="29"/>
    </location>
</feature>
<dbReference type="EC" id="3.4.-.-" evidence="1"/>
<keyword evidence="1 3" id="KW-0224">Dipeptidase</keyword>
<keyword evidence="2" id="KW-0732">Signal</keyword>
<comment type="similarity">
    <text evidence="1">Belongs to the peptidase C69 family.</text>
</comment>
<protein>
    <recommendedName>
        <fullName evidence="1">Dipeptidase</fullName>
        <ecNumber evidence="1">3.4.-.-</ecNumber>
    </recommendedName>
</protein>
<dbReference type="KEGG" id="aram:KAR29_13510"/>
<dbReference type="InterPro" id="IPR005322">
    <property type="entry name" value="Peptidase_C69"/>
</dbReference>
<evidence type="ECO:0000256" key="2">
    <source>
        <dbReference type="SAM" id="SignalP"/>
    </source>
</evidence>
<evidence type="ECO:0000256" key="1">
    <source>
        <dbReference type="RuleBase" id="RU364089"/>
    </source>
</evidence>
<keyword evidence="1 3" id="KW-0378">Hydrolase</keyword>
<organism evidence="3 4">
    <name type="scientific">Aminithiophilus ramosus</name>
    <dbReference type="NCBI Taxonomy" id="3029084"/>
    <lineage>
        <taxon>Bacteria</taxon>
        <taxon>Thermotogati</taxon>
        <taxon>Synergistota</taxon>
        <taxon>Synergistia</taxon>
        <taxon>Synergistales</taxon>
        <taxon>Aminithiophilaceae</taxon>
        <taxon>Aminithiophilus</taxon>
    </lineage>
</organism>
<dbReference type="GO" id="GO:0070004">
    <property type="term" value="F:cysteine-type exopeptidase activity"/>
    <property type="evidence" value="ECO:0007669"/>
    <property type="project" value="InterPro"/>
</dbReference>
<proteinExistence type="inferred from homology"/>
<dbReference type="Pfam" id="PF03577">
    <property type="entry name" value="Peptidase_C69"/>
    <property type="match status" value="1"/>
</dbReference>
<accession>A0A9Q7AFJ1</accession>
<keyword evidence="4" id="KW-1185">Reference proteome</keyword>
<gene>
    <name evidence="3" type="ORF">KAR29_13510</name>
</gene>
<dbReference type="AlphaFoldDB" id="A0A9Q7AFJ1"/>
<keyword evidence="1" id="KW-0645">Protease</keyword>
<evidence type="ECO:0000313" key="4">
    <source>
        <dbReference type="Proteomes" id="UP000671879"/>
    </source>
</evidence>
<dbReference type="Proteomes" id="UP000671879">
    <property type="component" value="Chromosome"/>
</dbReference>
<dbReference type="Gene3D" id="3.60.60.10">
    <property type="entry name" value="Penicillin V Acylase, Chain A"/>
    <property type="match status" value="1"/>
</dbReference>
<evidence type="ECO:0000313" key="3">
    <source>
        <dbReference type="EMBL" id="QTX32299.1"/>
    </source>
</evidence>
<dbReference type="RefSeq" id="WP_274373521.1">
    <property type="nucleotide sequence ID" value="NZ_CP072943.1"/>
</dbReference>
<dbReference type="PANTHER" id="PTHR12994:SF17">
    <property type="entry name" value="LD30995P"/>
    <property type="match status" value="1"/>
</dbReference>
<feature type="chain" id="PRO_5040257230" description="Dipeptidase" evidence="2">
    <location>
        <begin position="30"/>
        <end position="591"/>
    </location>
</feature>
<reference evidence="4" key="1">
    <citation type="submission" date="2021-04" db="EMBL/GenBank/DDBJ databases">
        <title>A novel Synergistetes isolate from a pyrite-forming mixed culture.</title>
        <authorList>
            <person name="Bunk B."/>
            <person name="Sproer C."/>
            <person name="Spring S."/>
            <person name="Pester M."/>
        </authorList>
    </citation>
    <scope>NUCLEOTIDE SEQUENCE [LARGE SCALE GENOMIC DNA]</scope>
    <source>
        <strain evidence="4">J.5.4.2-T.3.5.2</strain>
    </source>
</reference>
<dbReference type="GO" id="GO:0006508">
    <property type="term" value="P:proteolysis"/>
    <property type="evidence" value="ECO:0007669"/>
    <property type="project" value="UniProtKB-KW"/>
</dbReference>
<dbReference type="EMBL" id="CP072943">
    <property type="protein sequence ID" value="QTX32299.1"/>
    <property type="molecule type" value="Genomic_DNA"/>
</dbReference>
<sequence length="591" mass="65918">MWSNRTFRRPSLALLIALSLVFLASLAWADPEASRRDGRAYGRANAEAVAESVGELLEKGRAQGIDYGSVLAEARRREALYRQVLPDKMAWIEGVAQGSGVAYDDLLILNAADRLMTGFVGECTTFIAHGTVLAEGKGSLIAKNRDLGSHTLSEVAFEEAARHDSKDVYRGAYIDIPQVEKTYRFVGSRSAGRWGYGMGINERQVLVADNDAPTRDALAFTEGLHDNDYIRLVLERAGTAREGVEILTKLTEKYGQAWNSIMFEIADPKELWVVEIAGYRWVAKKYENTYTARSNQFQITDDYDLAAEDLISFAVSQGWIDKDVKKINFRAVYGGTTLYPDDNENLKDRPATEILYNTEMRYRRAMELLGAIDGKISPETVLPLVRDHYDTYTLPSGAVLELNQIPFYSSKYADMQEWITQFPEKDTFERTIFPRAICHHAFEGITASSAILVARPGIPNELGYMLHCFMQPCNSLFIPFYVGASRVDPRFTTPEAGSLFMIISKMAFGAYESYHGAIRNLFDPYEKDLFGAMATMETEYAALIKAGKGDEARHLLDAFSDAKGAEGIDLAREAIEAVFAETAASSAWSRD</sequence>
<comment type="catalytic activity">
    <reaction evidence="1">
        <text>an L-aminoacyl-L-amino acid + H2O = 2 an L-alpha-amino acid</text>
        <dbReference type="Rhea" id="RHEA:48940"/>
        <dbReference type="ChEBI" id="CHEBI:15377"/>
        <dbReference type="ChEBI" id="CHEBI:59869"/>
        <dbReference type="ChEBI" id="CHEBI:77460"/>
    </reaction>
</comment>
<name>A0A9Q7AFJ1_9BACT</name>